<dbReference type="NCBIfam" id="TIGR04057">
    <property type="entry name" value="SusC_RagA_signa"/>
    <property type="match status" value="1"/>
</dbReference>
<dbReference type="Gene3D" id="2.170.130.10">
    <property type="entry name" value="TonB-dependent receptor, plug domain"/>
    <property type="match status" value="1"/>
</dbReference>
<dbReference type="SUPFAM" id="SSF49464">
    <property type="entry name" value="Carboxypeptidase regulatory domain-like"/>
    <property type="match status" value="1"/>
</dbReference>
<dbReference type="Pfam" id="PF07715">
    <property type="entry name" value="Plug"/>
    <property type="match status" value="1"/>
</dbReference>
<feature type="domain" description="TonB-dependent receptor plug" evidence="5">
    <location>
        <begin position="115"/>
        <end position="218"/>
    </location>
</feature>
<keyword evidence="4" id="KW-0732">Signal</keyword>
<dbReference type="Proteomes" id="UP001354989">
    <property type="component" value="Plasmid pPP7"/>
</dbReference>
<keyword evidence="7" id="KW-1185">Reference proteome</keyword>
<evidence type="ECO:0000256" key="3">
    <source>
        <dbReference type="ARBA" id="ARBA00023237"/>
    </source>
</evidence>
<feature type="chain" id="PRO_5045117644" evidence="4">
    <location>
        <begin position="20"/>
        <end position="1006"/>
    </location>
</feature>
<keyword evidence="6" id="KW-0614">Plasmid</keyword>
<dbReference type="InterPro" id="IPR023996">
    <property type="entry name" value="TonB-dep_OMP_SusC/RagA"/>
</dbReference>
<dbReference type="InterPro" id="IPR008969">
    <property type="entry name" value="CarboxyPept-like_regulatory"/>
</dbReference>
<dbReference type="InterPro" id="IPR023997">
    <property type="entry name" value="TonB-dep_OMP_SusC/RagA_CS"/>
</dbReference>
<evidence type="ECO:0000256" key="4">
    <source>
        <dbReference type="SAM" id="SignalP"/>
    </source>
</evidence>
<dbReference type="SUPFAM" id="SSF56935">
    <property type="entry name" value="Porins"/>
    <property type="match status" value="1"/>
</dbReference>
<dbReference type="Pfam" id="PF13715">
    <property type="entry name" value="CarbopepD_reg_2"/>
    <property type="match status" value="1"/>
</dbReference>
<reference evidence="6 7" key="1">
    <citation type="submission" date="2021-12" db="EMBL/GenBank/DDBJ databases">
        <title>Genome sequencing of bacteria with rrn-lacking chromosome and rrn-plasmid.</title>
        <authorList>
            <person name="Anda M."/>
            <person name="Iwasaki W."/>
        </authorList>
    </citation>
    <scope>NUCLEOTIDE SEQUENCE [LARGE SCALE GENOMIC DNA]</scope>
    <source>
        <strain evidence="6 7">NBRC 101262</strain>
        <plasmid evidence="6 7">pPP7</plasmid>
    </source>
</reference>
<dbReference type="InterPro" id="IPR012910">
    <property type="entry name" value="Plug_dom"/>
</dbReference>
<dbReference type="InterPro" id="IPR037066">
    <property type="entry name" value="Plug_dom_sf"/>
</dbReference>
<name>A0ABM7VMP3_9BACT</name>
<gene>
    <name evidence="6" type="ORF">PEPS_45320</name>
</gene>
<evidence type="ECO:0000313" key="6">
    <source>
        <dbReference type="EMBL" id="BDD02252.1"/>
    </source>
</evidence>
<sequence>MLKHLLCFFLMLGSMTAFGQSGFTVSGTVKDTDGSELPGVSVIVKGTTHGTSTDFNGEFSLSNVKENETLVFSFIGMKPQEFLVGNQTSFEVSLDADVSSLEEVVVIGYGTSKSKDLTAPIASVDNKELKSMAVASPVNAIQGKVAGVNIVSNGAPGEGPSMQIRGIGSVNGNNPLYVVDGMQVTDINWVNPNDIESMSILKDASASAIYGMRASGGVVIITTKSGHKNEKMRFSYDGFYGTQQVTQRLEMANSAQYADFMRASNNPDLISHVDASMERYGSTPDGNPLMSTDWYNELIKAAPIQSHNISLNGGNEKSTYAIGLGYFNQGGIVNEGQGDYERISLKTNFKQTVSESFTFGLNMTLTTEDKMLDDNRAFFQAYVNSPLYPAFDETLGDDQAYPRKFANPHNIGYDTYYTNPLGVAYYHGNNRQQSVRVLPNLYAELKPFKSDKISFRSSISMDYRNERGSYYTPEYQIGNTIQPINTLTKVQHWTYNMNWDNYATYEDTFGKHNVKVMVGTSTIEENWRSNSLTAQGVQDPNYIHTGDESTITGSDGGERFRMFGYFTRASYNYDGRYLITGMIRRDGSSKYQEKWGTFPSVGLGWVASEENFFKDWNQSTIDHLKFRASFGELGNAQGSANNGFASIANGGLGQSGIFGGATLVPGMIQDGIYSFLTWERTREINIGFETKAFDYRLNMEADYFNRQTLDMVIMPPQPNGLKPTMQNAGNMTNSGIELALNWSDQVGDFSYSVGGNLTKLGNEVTYLGGAPYIQTGSAEFPQMLKPGEAAFSFYGWEVDGVYQNQQEIDDCPIAQENGLKPGDFRYKDLNGDGVIDEDDRTNLGAPNPDYYYGFNFNLGYKGISLSANFMGAQGGSVFNRKRADINKHARNNIDANMANNLWTGEGTSNTYPSAEGMFNTWNNGRLNSFFIEDASFFRLQNIRLTYALPSSVMESLKMTGASVYVNVDRPYTWFNTNGFTPEVPGGIDEQTYPIPAVFSLGVNLSF</sequence>
<feature type="signal peptide" evidence="4">
    <location>
        <begin position="1"/>
        <end position="19"/>
    </location>
</feature>
<dbReference type="NCBIfam" id="TIGR04056">
    <property type="entry name" value="OMP_RagA_SusC"/>
    <property type="match status" value="1"/>
</dbReference>
<organism evidence="6 7">
    <name type="scientific">Persicobacter psychrovividus</name>
    <dbReference type="NCBI Taxonomy" id="387638"/>
    <lineage>
        <taxon>Bacteria</taxon>
        <taxon>Pseudomonadati</taxon>
        <taxon>Bacteroidota</taxon>
        <taxon>Cytophagia</taxon>
        <taxon>Cytophagales</taxon>
        <taxon>Persicobacteraceae</taxon>
        <taxon>Persicobacter</taxon>
    </lineage>
</organism>
<evidence type="ECO:0000313" key="7">
    <source>
        <dbReference type="Proteomes" id="UP001354989"/>
    </source>
</evidence>
<evidence type="ECO:0000256" key="2">
    <source>
        <dbReference type="ARBA" id="ARBA00023136"/>
    </source>
</evidence>
<keyword evidence="2" id="KW-0472">Membrane</keyword>
<evidence type="ECO:0000256" key="1">
    <source>
        <dbReference type="ARBA" id="ARBA00004442"/>
    </source>
</evidence>
<dbReference type="Gene3D" id="2.60.40.1120">
    <property type="entry name" value="Carboxypeptidase-like, regulatory domain"/>
    <property type="match status" value="1"/>
</dbReference>
<comment type="subcellular location">
    <subcellularLocation>
        <location evidence="1">Cell outer membrane</location>
    </subcellularLocation>
</comment>
<dbReference type="EMBL" id="AP025299">
    <property type="protein sequence ID" value="BDD02252.1"/>
    <property type="molecule type" value="Genomic_DNA"/>
</dbReference>
<accession>A0ABM7VMP3</accession>
<proteinExistence type="predicted"/>
<evidence type="ECO:0000259" key="5">
    <source>
        <dbReference type="Pfam" id="PF07715"/>
    </source>
</evidence>
<protein>
    <submittedName>
        <fullName evidence="6">SusC/RagA family TonB-linked outer membrane protein</fullName>
    </submittedName>
</protein>
<keyword evidence="3" id="KW-0998">Cell outer membrane</keyword>
<dbReference type="InterPro" id="IPR036942">
    <property type="entry name" value="Beta-barrel_TonB_sf"/>
</dbReference>
<dbReference type="Gene3D" id="2.40.170.20">
    <property type="entry name" value="TonB-dependent receptor, beta-barrel domain"/>
    <property type="match status" value="1"/>
</dbReference>
<dbReference type="RefSeq" id="WP_338399427.1">
    <property type="nucleotide sequence ID" value="NZ_AP025299.1"/>
</dbReference>
<geneLocation type="plasmid" evidence="6 7">
    <name>pPP7</name>
</geneLocation>